<protein>
    <recommendedName>
        <fullName evidence="4">DUF4398 domain-containing protein</fullName>
    </recommendedName>
</protein>
<sequence>MSAAVLLCALSQSVIACSAPVDQAAASAVNQGASAVGTGVLSLDLLAKERAGTPVVETGLEDMAEELDTVRKEFLDNVPATTDERALHREVDAALERAQGALSLARQTLASKDTSAGPDNPPSLANARAALAASAKELETLRQRLGTGR</sequence>
<evidence type="ECO:0000256" key="1">
    <source>
        <dbReference type="SAM" id="SignalP"/>
    </source>
</evidence>
<dbReference type="EMBL" id="FNEI01000016">
    <property type="protein sequence ID" value="SDJ76029.1"/>
    <property type="molecule type" value="Genomic_DNA"/>
</dbReference>
<dbReference type="STRING" id="1045773.SAMN05216555_11640"/>
<gene>
    <name evidence="2" type="ORF">SAMN05216555_11640</name>
</gene>
<evidence type="ECO:0008006" key="4">
    <source>
        <dbReference type="Google" id="ProtNLM"/>
    </source>
</evidence>
<reference evidence="3" key="1">
    <citation type="submission" date="2016-10" db="EMBL/GenBank/DDBJ databases">
        <authorList>
            <person name="Varghese N."/>
            <person name="Submissions S."/>
        </authorList>
    </citation>
    <scope>NUCLEOTIDE SEQUENCE [LARGE SCALE GENOMIC DNA]</scope>
    <source>
        <strain evidence="3">CGMCC 1.10783</strain>
    </source>
</reference>
<evidence type="ECO:0000313" key="2">
    <source>
        <dbReference type="EMBL" id="SDJ76029.1"/>
    </source>
</evidence>
<keyword evidence="1" id="KW-0732">Signal</keyword>
<feature type="chain" id="PRO_5010346861" description="DUF4398 domain-containing protein" evidence="1">
    <location>
        <begin position="19"/>
        <end position="149"/>
    </location>
</feature>
<accession>A0A1G8WCI8</accession>
<keyword evidence="3" id="KW-1185">Reference proteome</keyword>
<evidence type="ECO:0000313" key="3">
    <source>
        <dbReference type="Proteomes" id="UP000182130"/>
    </source>
</evidence>
<feature type="signal peptide" evidence="1">
    <location>
        <begin position="1"/>
        <end position="18"/>
    </location>
</feature>
<dbReference type="AlphaFoldDB" id="A0A1G8WCI8"/>
<organism evidence="2 3">
    <name type="scientific">Arthrobacter cupressi</name>
    <dbReference type="NCBI Taxonomy" id="1045773"/>
    <lineage>
        <taxon>Bacteria</taxon>
        <taxon>Bacillati</taxon>
        <taxon>Actinomycetota</taxon>
        <taxon>Actinomycetes</taxon>
        <taxon>Micrococcales</taxon>
        <taxon>Micrococcaceae</taxon>
        <taxon>Arthrobacter</taxon>
    </lineage>
</organism>
<proteinExistence type="predicted"/>
<name>A0A1G8WCI8_9MICC</name>
<dbReference type="Proteomes" id="UP000182130">
    <property type="component" value="Unassembled WGS sequence"/>
</dbReference>